<sequence length="82" mass="9725">MCEIPLKIQKYLFLPDPIIIEHTIRVADRVKPMIACYELDVEINDTTELQNPEIMKENFYAPESARRVELYLQQNMKEAVDR</sequence>
<dbReference type="AlphaFoldDB" id="A0A914QPD0"/>
<reference evidence="2" key="1">
    <citation type="submission" date="2022-11" db="UniProtKB">
        <authorList>
            <consortium name="WormBaseParasite"/>
        </authorList>
    </citation>
    <scope>IDENTIFICATION</scope>
</reference>
<keyword evidence="1" id="KW-1185">Reference proteome</keyword>
<dbReference type="WBParaSite" id="PDA_v2.g524.t1">
    <property type="protein sequence ID" value="PDA_v2.g524.t1"/>
    <property type="gene ID" value="PDA_v2.g524"/>
</dbReference>
<name>A0A914QPD0_9BILA</name>
<evidence type="ECO:0000313" key="2">
    <source>
        <dbReference type="WBParaSite" id="PDA_v2.g524.t1"/>
    </source>
</evidence>
<organism evidence="1 2">
    <name type="scientific">Panagrolaimus davidi</name>
    <dbReference type="NCBI Taxonomy" id="227884"/>
    <lineage>
        <taxon>Eukaryota</taxon>
        <taxon>Metazoa</taxon>
        <taxon>Ecdysozoa</taxon>
        <taxon>Nematoda</taxon>
        <taxon>Chromadorea</taxon>
        <taxon>Rhabditida</taxon>
        <taxon>Tylenchina</taxon>
        <taxon>Panagrolaimomorpha</taxon>
        <taxon>Panagrolaimoidea</taxon>
        <taxon>Panagrolaimidae</taxon>
        <taxon>Panagrolaimus</taxon>
    </lineage>
</organism>
<evidence type="ECO:0000313" key="1">
    <source>
        <dbReference type="Proteomes" id="UP000887578"/>
    </source>
</evidence>
<proteinExistence type="predicted"/>
<accession>A0A914QPD0</accession>
<protein>
    <submittedName>
        <fullName evidence="2">Uncharacterized protein</fullName>
    </submittedName>
</protein>
<dbReference type="Proteomes" id="UP000887578">
    <property type="component" value="Unplaced"/>
</dbReference>